<evidence type="ECO:0000313" key="1">
    <source>
        <dbReference type="EMBL" id="EGT47018.1"/>
    </source>
</evidence>
<reference evidence="2" key="1">
    <citation type="submission" date="2011-07" db="EMBL/GenBank/DDBJ databases">
        <authorList>
            <consortium name="Caenorhabditis brenneri Sequencing and Analysis Consortium"/>
            <person name="Wilson R.K."/>
        </authorList>
    </citation>
    <scope>NUCLEOTIDE SEQUENCE [LARGE SCALE GENOMIC DNA]</scope>
    <source>
        <strain evidence="2">PB2801</strain>
    </source>
</reference>
<name>G0MY40_CAEBE</name>
<protein>
    <submittedName>
        <fullName evidence="1">Uncharacterized protein</fullName>
    </submittedName>
</protein>
<keyword evidence="2" id="KW-1185">Reference proteome</keyword>
<organism evidence="2">
    <name type="scientific">Caenorhabditis brenneri</name>
    <name type="common">Nematode worm</name>
    <dbReference type="NCBI Taxonomy" id="135651"/>
    <lineage>
        <taxon>Eukaryota</taxon>
        <taxon>Metazoa</taxon>
        <taxon>Ecdysozoa</taxon>
        <taxon>Nematoda</taxon>
        <taxon>Chromadorea</taxon>
        <taxon>Rhabditida</taxon>
        <taxon>Rhabditina</taxon>
        <taxon>Rhabditomorpha</taxon>
        <taxon>Rhabditoidea</taxon>
        <taxon>Rhabditidae</taxon>
        <taxon>Peloderinae</taxon>
        <taxon>Caenorhabditis</taxon>
    </lineage>
</organism>
<dbReference type="InParanoid" id="G0MY40"/>
<proteinExistence type="predicted"/>
<evidence type="ECO:0000313" key="2">
    <source>
        <dbReference type="Proteomes" id="UP000008068"/>
    </source>
</evidence>
<accession>G0MY40</accession>
<dbReference type="AlphaFoldDB" id="G0MY40"/>
<sequence>MPGFLIRGYSIIDRLNLLV</sequence>
<gene>
    <name evidence="1" type="ORF">CAEBREN_10130</name>
</gene>
<dbReference type="EMBL" id="GL379819">
    <property type="protein sequence ID" value="EGT47018.1"/>
    <property type="molecule type" value="Genomic_DNA"/>
</dbReference>
<dbReference type="Proteomes" id="UP000008068">
    <property type="component" value="Unassembled WGS sequence"/>
</dbReference>